<name>A0A9P6GTY9_9PLEO</name>
<sequence length="89" mass="10491">MNSSARLYERLDQIPSDPEDPECLEDVVVCAFGAFERYYVLENQRWRISTRRLRPTVRSRRFPLREGCRTRLCKFASGIRAGKRVLRIG</sequence>
<gene>
    <name evidence="1" type="ORF">PMIN01_00629</name>
</gene>
<comment type="caution">
    <text evidence="1">The sequence shown here is derived from an EMBL/GenBank/DDBJ whole genome shotgun (WGS) entry which is preliminary data.</text>
</comment>
<organism evidence="1 2">
    <name type="scientific">Paraphaeosphaeria minitans</name>
    <dbReference type="NCBI Taxonomy" id="565426"/>
    <lineage>
        <taxon>Eukaryota</taxon>
        <taxon>Fungi</taxon>
        <taxon>Dikarya</taxon>
        <taxon>Ascomycota</taxon>
        <taxon>Pezizomycotina</taxon>
        <taxon>Dothideomycetes</taxon>
        <taxon>Pleosporomycetidae</taxon>
        <taxon>Pleosporales</taxon>
        <taxon>Massarineae</taxon>
        <taxon>Didymosphaeriaceae</taxon>
        <taxon>Paraphaeosphaeria</taxon>
    </lineage>
</organism>
<accession>A0A9P6GTY9</accession>
<evidence type="ECO:0000313" key="1">
    <source>
        <dbReference type="EMBL" id="KAF9741090.1"/>
    </source>
</evidence>
<reference evidence="1" key="1">
    <citation type="journal article" date="2020" name="Mol. Plant Microbe Interact.">
        <title>Genome Sequence of the Biocontrol Agent Coniothyrium minitans strain Conio (IMI 134523).</title>
        <authorList>
            <person name="Patel D."/>
            <person name="Shittu T.A."/>
            <person name="Baroncelli R."/>
            <person name="Muthumeenakshi S."/>
            <person name="Osborne T.H."/>
            <person name="Janganan T.K."/>
            <person name="Sreenivasaprasad S."/>
        </authorList>
    </citation>
    <scope>NUCLEOTIDE SEQUENCE</scope>
    <source>
        <strain evidence="1">Conio</strain>
    </source>
</reference>
<dbReference type="OrthoDB" id="4120989at2759"/>
<proteinExistence type="predicted"/>
<evidence type="ECO:0000313" key="2">
    <source>
        <dbReference type="Proteomes" id="UP000756921"/>
    </source>
</evidence>
<keyword evidence="2" id="KW-1185">Reference proteome</keyword>
<dbReference type="AlphaFoldDB" id="A0A9P6GTY9"/>
<protein>
    <submittedName>
        <fullName evidence="1">Uncharacterized protein</fullName>
    </submittedName>
</protein>
<dbReference type="Proteomes" id="UP000756921">
    <property type="component" value="Unassembled WGS sequence"/>
</dbReference>
<dbReference type="EMBL" id="WJXW01000001">
    <property type="protein sequence ID" value="KAF9741090.1"/>
    <property type="molecule type" value="Genomic_DNA"/>
</dbReference>